<dbReference type="AlphaFoldDB" id="A0A0A8Z109"/>
<protein>
    <submittedName>
        <fullName evidence="1">Uncharacterized protein</fullName>
    </submittedName>
</protein>
<reference evidence="1" key="1">
    <citation type="submission" date="2014-09" db="EMBL/GenBank/DDBJ databases">
        <authorList>
            <person name="Magalhaes I.L.F."/>
            <person name="Oliveira U."/>
            <person name="Santos F.R."/>
            <person name="Vidigal T.H.D.A."/>
            <person name="Brescovit A.D."/>
            <person name="Santos A.J."/>
        </authorList>
    </citation>
    <scope>NUCLEOTIDE SEQUENCE</scope>
    <source>
        <tissue evidence="1">Shoot tissue taken approximately 20 cm above the soil surface</tissue>
    </source>
</reference>
<evidence type="ECO:0000313" key="1">
    <source>
        <dbReference type="EMBL" id="JAD28532.1"/>
    </source>
</evidence>
<name>A0A0A8Z109_ARUDO</name>
<sequence>MCGEPRAIHFGLVVSGCVSLDCGGVFSISHSLCSWTCKSGWPEVSHWEF</sequence>
<reference evidence="1" key="2">
    <citation type="journal article" date="2015" name="Data Brief">
        <title>Shoot transcriptome of the giant reed, Arundo donax.</title>
        <authorList>
            <person name="Barrero R.A."/>
            <person name="Guerrero F.D."/>
            <person name="Moolhuijzen P."/>
            <person name="Goolsby J.A."/>
            <person name="Tidwell J."/>
            <person name="Bellgard S.E."/>
            <person name="Bellgard M.I."/>
        </authorList>
    </citation>
    <scope>NUCLEOTIDE SEQUENCE</scope>
    <source>
        <tissue evidence="1">Shoot tissue taken approximately 20 cm above the soil surface</tissue>
    </source>
</reference>
<proteinExistence type="predicted"/>
<organism evidence="1">
    <name type="scientific">Arundo donax</name>
    <name type="common">Giant reed</name>
    <name type="synonym">Donax arundinaceus</name>
    <dbReference type="NCBI Taxonomy" id="35708"/>
    <lineage>
        <taxon>Eukaryota</taxon>
        <taxon>Viridiplantae</taxon>
        <taxon>Streptophyta</taxon>
        <taxon>Embryophyta</taxon>
        <taxon>Tracheophyta</taxon>
        <taxon>Spermatophyta</taxon>
        <taxon>Magnoliopsida</taxon>
        <taxon>Liliopsida</taxon>
        <taxon>Poales</taxon>
        <taxon>Poaceae</taxon>
        <taxon>PACMAD clade</taxon>
        <taxon>Arundinoideae</taxon>
        <taxon>Arundineae</taxon>
        <taxon>Arundo</taxon>
    </lineage>
</organism>
<accession>A0A0A8Z109</accession>
<dbReference type="PROSITE" id="PS51257">
    <property type="entry name" value="PROKAR_LIPOPROTEIN"/>
    <property type="match status" value="1"/>
</dbReference>
<dbReference type="EMBL" id="GBRH01269363">
    <property type="protein sequence ID" value="JAD28532.1"/>
    <property type="molecule type" value="Transcribed_RNA"/>
</dbReference>